<name>A0A174GBA9_9FIRM</name>
<dbReference type="InterPro" id="IPR052902">
    <property type="entry name" value="ABC-2_transporter"/>
</dbReference>
<dbReference type="Gene3D" id="3.40.1710.10">
    <property type="entry name" value="abc type-2 transporter like domain"/>
    <property type="match status" value="1"/>
</dbReference>
<feature type="transmembrane region" description="Helical" evidence="5">
    <location>
        <begin position="264"/>
        <end position="287"/>
    </location>
</feature>
<dbReference type="EMBL" id="QRUH01000008">
    <property type="protein sequence ID" value="RGR48443.1"/>
    <property type="molecule type" value="Genomic_DNA"/>
</dbReference>
<keyword evidence="2 5" id="KW-0812">Transmembrane</keyword>
<dbReference type="PANTHER" id="PTHR43027">
    <property type="entry name" value="DOXORUBICIN RESISTANCE ABC TRANSPORTER PERMEASE PROTEIN DRRC-RELATED"/>
    <property type="match status" value="1"/>
</dbReference>
<feature type="domain" description="ABC-2 type transporter transmembrane" evidence="6">
    <location>
        <begin position="18"/>
        <end position="372"/>
    </location>
</feature>
<dbReference type="EMBL" id="QSUB01000008">
    <property type="protein sequence ID" value="RGN02500.1"/>
    <property type="molecule type" value="Genomic_DNA"/>
</dbReference>
<sequence>MTVFKGYMKILKKNIGLVIIYLVIFFSVAMALQAAASKEHLEDFEKARVDIAVADNDQSTLSHALTDYLKTIHNVSEISSDPSVMQEELFYRNAEYIVQIPKDFYKTCIVQDNPISVTKIPGSYTSFYVDQQINAWLNNVRTYIASGFSQKEAAKAALEQPSSRVSMYQDTETTSETPAYTYYFRYVPYLFLAVLCYSMGYILLAFQKEDIQKRMQASSVSIRRQNLEGLLAMFTIGVGLWLIAVTGAIVMYQKDLLASGVLTYYLLNTFVMMMVSLSLSYLLGLFVKNSNMLNGLSNIVSLGMCFLSGVFVPMSVMDKKVLKIAQFLPVYWYEDINETLARYHSVSGNIATDIWKSLGIEVMFALAFVSVILALSKYKRQK</sequence>
<feature type="transmembrane region" description="Helical" evidence="5">
    <location>
        <begin position="354"/>
        <end position="375"/>
    </location>
</feature>
<protein>
    <submittedName>
        <fullName evidence="8">ABC transporter permease</fullName>
    </submittedName>
    <submittedName>
        <fullName evidence="7">ABC-type uncharacterized transport system, permease component</fullName>
    </submittedName>
</protein>
<accession>A0A174GBA9</accession>
<evidence type="ECO:0000313" key="9">
    <source>
        <dbReference type="EMBL" id="RGR48443.1"/>
    </source>
</evidence>
<dbReference type="GO" id="GO:0016020">
    <property type="term" value="C:membrane"/>
    <property type="evidence" value="ECO:0007669"/>
    <property type="project" value="UniProtKB-SubCell"/>
</dbReference>
<dbReference type="Pfam" id="PF12698">
    <property type="entry name" value="ABC2_membrane_3"/>
    <property type="match status" value="1"/>
</dbReference>
<evidence type="ECO:0000313" key="8">
    <source>
        <dbReference type="EMBL" id="RGN02500.1"/>
    </source>
</evidence>
<dbReference type="PANTHER" id="PTHR43027:SF1">
    <property type="entry name" value="DOXORUBICIN RESISTANCE ABC TRANSPORTER PERMEASE PROTEIN DRRC-RELATED"/>
    <property type="match status" value="1"/>
</dbReference>
<evidence type="ECO:0000313" key="7">
    <source>
        <dbReference type="EMBL" id="CUO58346.1"/>
    </source>
</evidence>
<comment type="subcellular location">
    <subcellularLocation>
        <location evidence="1">Membrane</location>
        <topology evidence="1">Multi-pass membrane protein</topology>
    </subcellularLocation>
</comment>
<feature type="transmembrane region" description="Helical" evidence="5">
    <location>
        <begin position="299"/>
        <end position="317"/>
    </location>
</feature>
<evidence type="ECO:0000256" key="3">
    <source>
        <dbReference type="ARBA" id="ARBA00022989"/>
    </source>
</evidence>
<reference evidence="7 11" key="1">
    <citation type="submission" date="2015-09" db="EMBL/GenBank/DDBJ databases">
        <authorList>
            <consortium name="Pathogen Informatics"/>
        </authorList>
    </citation>
    <scope>NUCLEOTIDE SEQUENCE [LARGE SCALE GENOMIC DNA]</scope>
    <source>
        <strain evidence="7 11">2789STDY5608837</strain>
    </source>
</reference>
<evidence type="ECO:0000313" key="11">
    <source>
        <dbReference type="Proteomes" id="UP000095409"/>
    </source>
</evidence>
<reference evidence="12 13" key="2">
    <citation type="submission" date="2018-08" db="EMBL/GenBank/DDBJ databases">
        <title>A genome reference for cultivated species of the human gut microbiota.</title>
        <authorList>
            <person name="Zou Y."/>
            <person name="Xue W."/>
            <person name="Luo G."/>
        </authorList>
    </citation>
    <scope>NUCLEOTIDE SEQUENCE [LARGE SCALE GENOMIC DNA]</scope>
    <source>
        <strain evidence="9 14">AF25-21</strain>
        <strain evidence="10 13">AM29-25AC</strain>
        <strain evidence="8 12">OM06-11AA</strain>
    </source>
</reference>
<dbReference type="GO" id="GO:0140359">
    <property type="term" value="F:ABC-type transporter activity"/>
    <property type="evidence" value="ECO:0007669"/>
    <property type="project" value="InterPro"/>
</dbReference>
<dbReference type="Proteomes" id="UP000284644">
    <property type="component" value="Unassembled WGS sequence"/>
</dbReference>
<dbReference type="InterPro" id="IPR013525">
    <property type="entry name" value="ABC2_TM"/>
</dbReference>
<evidence type="ECO:0000313" key="13">
    <source>
        <dbReference type="Proteomes" id="UP000284644"/>
    </source>
</evidence>
<gene>
    <name evidence="10" type="ORF">DW767_13960</name>
    <name evidence="9" type="ORF">DWY46_11185</name>
    <name evidence="8" type="ORF">DXB81_15335</name>
    <name evidence="7" type="ORF">ERS852394_02524</name>
</gene>
<organism evidence="7 11">
    <name type="scientific">Blautia obeum</name>
    <dbReference type="NCBI Taxonomy" id="40520"/>
    <lineage>
        <taxon>Bacteria</taxon>
        <taxon>Bacillati</taxon>
        <taxon>Bacillota</taxon>
        <taxon>Clostridia</taxon>
        <taxon>Lachnospirales</taxon>
        <taxon>Lachnospiraceae</taxon>
        <taxon>Blautia</taxon>
    </lineage>
</organism>
<evidence type="ECO:0000256" key="1">
    <source>
        <dbReference type="ARBA" id="ARBA00004141"/>
    </source>
</evidence>
<dbReference type="AlphaFoldDB" id="A0A174GBA9"/>
<dbReference type="RefSeq" id="WP_055066463.1">
    <property type="nucleotide sequence ID" value="NZ_CP176627.1"/>
</dbReference>
<dbReference type="Proteomes" id="UP000285839">
    <property type="component" value="Unassembled WGS sequence"/>
</dbReference>
<evidence type="ECO:0000256" key="2">
    <source>
        <dbReference type="ARBA" id="ARBA00022692"/>
    </source>
</evidence>
<proteinExistence type="predicted"/>
<dbReference type="EMBL" id="CYZD01000015">
    <property type="protein sequence ID" value="CUO58346.1"/>
    <property type="molecule type" value="Genomic_DNA"/>
</dbReference>
<dbReference type="Proteomes" id="UP000261222">
    <property type="component" value="Unassembled WGS sequence"/>
</dbReference>
<feature type="transmembrane region" description="Helical" evidence="5">
    <location>
        <begin position="227"/>
        <end position="252"/>
    </location>
</feature>
<evidence type="ECO:0000313" key="12">
    <source>
        <dbReference type="Proteomes" id="UP000261222"/>
    </source>
</evidence>
<dbReference type="EMBL" id="QSJW01000009">
    <property type="protein sequence ID" value="RHE10656.1"/>
    <property type="molecule type" value="Genomic_DNA"/>
</dbReference>
<evidence type="ECO:0000256" key="5">
    <source>
        <dbReference type="SAM" id="Phobius"/>
    </source>
</evidence>
<dbReference type="Proteomes" id="UP000095409">
    <property type="component" value="Unassembled WGS sequence"/>
</dbReference>
<keyword evidence="3 5" id="KW-1133">Transmembrane helix</keyword>
<feature type="transmembrane region" description="Helical" evidence="5">
    <location>
        <begin position="186"/>
        <end position="206"/>
    </location>
</feature>
<evidence type="ECO:0000313" key="14">
    <source>
        <dbReference type="Proteomes" id="UP000285839"/>
    </source>
</evidence>
<evidence type="ECO:0000259" key="6">
    <source>
        <dbReference type="Pfam" id="PF12698"/>
    </source>
</evidence>
<evidence type="ECO:0000313" key="10">
    <source>
        <dbReference type="EMBL" id="RHE10656.1"/>
    </source>
</evidence>
<evidence type="ECO:0000256" key="4">
    <source>
        <dbReference type="ARBA" id="ARBA00023136"/>
    </source>
</evidence>
<keyword evidence="4 5" id="KW-0472">Membrane</keyword>